<dbReference type="Proteomes" id="UP000824469">
    <property type="component" value="Unassembled WGS sequence"/>
</dbReference>
<protein>
    <submittedName>
        <fullName evidence="1">Uncharacterized protein</fullName>
    </submittedName>
</protein>
<name>A0AA38G073_TAXCH</name>
<accession>A0AA38G073</accession>
<dbReference type="AlphaFoldDB" id="A0AA38G073"/>
<sequence length="75" mass="8552">EELKKADQALNIYTSPEAIIRIRTMVEDNEVLKAKKDETLGHTERLAMVKQKREALVAVEEPHKNKLDELGKLIA</sequence>
<evidence type="ECO:0000313" key="2">
    <source>
        <dbReference type="Proteomes" id="UP000824469"/>
    </source>
</evidence>
<evidence type="ECO:0000313" key="1">
    <source>
        <dbReference type="EMBL" id="KAH9313361.1"/>
    </source>
</evidence>
<comment type="caution">
    <text evidence="1">The sequence shown here is derived from an EMBL/GenBank/DDBJ whole genome shotgun (WGS) entry which is preliminary data.</text>
</comment>
<reference evidence="1 2" key="1">
    <citation type="journal article" date="2021" name="Nat. Plants">
        <title>The Taxus genome provides insights into paclitaxel biosynthesis.</title>
        <authorList>
            <person name="Xiong X."/>
            <person name="Gou J."/>
            <person name="Liao Q."/>
            <person name="Li Y."/>
            <person name="Zhou Q."/>
            <person name="Bi G."/>
            <person name="Li C."/>
            <person name="Du R."/>
            <person name="Wang X."/>
            <person name="Sun T."/>
            <person name="Guo L."/>
            <person name="Liang H."/>
            <person name="Lu P."/>
            <person name="Wu Y."/>
            <person name="Zhang Z."/>
            <person name="Ro D.K."/>
            <person name="Shang Y."/>
            <person name="Huang S."/>
            <person name="Yan J."/>
        </authorList>
    </citation>
    <scope>NUCLEOTIDE SEQUENCE [LARGE SCALE GENOMIC DNA]</scope>
    <source>
        <strain evidence="1">Ta-2019</strain>
    </source>
</reference>
<dbReference type="EMBL" id="JAHRHJ020000006">
    <property type="protein sequence ID" value="KAH9313361.1"/>
    <property type="molecule type" value="Genomic_DNA"/>
</dbReference>
<keyword evidence="2" id="KW-1185">Reference proteome</keyword>
<organism evidence="1 2">
    <name type="scientific">Taxus chinensis</name>
    <name type="common">Chinese yew</name>
    <name type="synonym">Taxus wallichiana var. chinensis</name>
    <dbReference type="NCBI Taxonomy" id="29808"/>
    <lineage>
        <taxon>Eukaryota</taxon>
        <taxon>Viridiplantae</taxon>
        <taxon>Streptophyta</taxon>
        <taxon>Embryophyta</taxon>
        <taxon>Tracheophyta</taxon>
        <taxon>Spermatophyta</taxon>
        <taxon>Pinopsida</taxon>
        <taxon>Pinidae</taxon>
        <taxon>Conifers II</taxon>
        <taxon>Cupressales</taxon>
        <taxon>Taxaceae</taxon>
        <taxon>Taxus</taxon>
    </lineage>
</organism>
<feature type="non-terminal residue" evidence="1">
    <location>
        <position position="75"/>
    </location>
</feature>
<gene>
    <name evidence="1" type="ORF">KI387_028396</name>
</gene>
<proteinExistence type="predicted"/>
<feature type="non-terminal residue" evidence="1">
    <location>
        <position position="1"/>
    </location>
</feature>